<keyword evidence="4" id="KW-1185">Reference proteome</keyword>
<feature type="region of interest" description="Disordered" evidence="1">
    <location>
        <begin position="434"/>
        <end position="462"/>
    </location>
</feature>
<organism evidence="3 4">
    <name type="scientific">Lautropia dentalis</name>
    <dbReference type="NCBI Taxonomy" id="2490857"/>
    <lineage>
        <taxon>Bacteria</taxon>
        <taxon>Pseudomonadati</taxon>
        <taxon>Pseudomonadota</taxon>
        <taxon>Betaproteobacteria</taxon>
        <taxon>Burkholderiales</taxon>
        <taxon>Burkholderiaceae</taxon>
        <taxon>Lautropia</taxon>
    </lineage>
</organism>
<accession>A0A3R8T3Y4</accession>
<dbReference type="Proteomes" id="UP000270261">
    <property type="component" value="Unassembled WGS sequence"/>
</dbReference>
<feature type="compositionally biased region" description="Low complexity" evidence="1">
    <location>
        <begin position="317"/>
        <end position="337"/>
    </location>
</feature>
<dbReference type="RefSeq" id="WP_125095178.1">
    <property type="nucleotide sequence ID" value="NZ_RRUE01000001.1"/>
</dbReference>
<feature type="chain" id="PRO_5018526285" evidence="2">
    <location>
        <begin position="26"/>
        <end position="462"/>
    </location>
</feature>
<feature type="compositionally biased region" description="Gly residues" evidence="1">
    <location>
        <begin position="443"/>
        <end position="462"/>
    </location>
</feature>
<comment type="caution">
    <text evidence="3">The sequence shown here is derived from an EMBL/GenBank/DDBJ whole genome shotgun (WGS) entry which is preliminary data.</text>
</comment>
<evidence type="ECO:0000313" key="4">
    <source>
        <dbReference type="Proteomes" id="UP000270261"/>
    </source>
</evidence>
<keyword evidence="2" id="KW-0732">Signal</keyword>
<dbReference type="Pfam" id="PF11304">
    <property type="entry name" value="DUF3106"/>
    <property type="match status" value="1"/>
</dbReference>
<name>A0A3R8T3Y4_9BURK</name>
<dbReference type="EMBL" id="RRUE01000001">
    <property type="protein sequence ID" value="RRN45750.1"/>
    <property type="molecule type" value="Genomic_DNA"/>
</dbReference>
<dbReference type="InterPro" id="IPR021455">
    <property type="entry name" value="DUF3106"/>
</dbReference>
<evidence type="ECO:0000313" key="3">
    <source>
        <dbReference type="EMBL" id="RRN45750.1"/>
    </source>
</evidence>
<protein>
    <submittedName>
        <fullName evidence="3">DUF3106 domain-containing protein</fullName>
    </submittedName>
</protein>
<evidence type="ECO:0000256" key="2">
    <source>
        <dbReference type="SAM" id="SignalP"/>
    </source>
</evidence>
<evidence type="ECO:0000256" key="1">
    <source>
        <dbReference type="SAM" id="MobiDB-lite"/>
    </source>
</evidence>
<feature type="region of interest" description="Disordered" evidence="1">
    <location>
        <begin position="309"/>
        <end position="371"/>
    </location>
</feature>
<dbReference type="OrthoDB" id="9796567at2"/>
<reference evidence="3 4" key="1">
    <citation type="submission" date="2018-11" db="EMBL/GenBank/DDBJ databases">
        <title>Genome sequencing of Lautropia sp. KCOM 2505 (= ChDC F240).</title>
        <authorList>
            <person name="Kook J.-K."/>
            <person name="Park S.-N."/>
            <person name="Lim Y.K."/>
        </authorList>
    </citation>
    <scope>NUCLEOTIDE SEQUENCE [LARGE SCALE GENOMIC DNA]</scope>
    <source>
        <strain evidence="3 4">KCOM 2505</strain>
    </source>
</reference>
<sequence>MRFLIHATPALALATGLALGDPALASGLPAQARSCARAASAGCPPAPATSAPAVTTHSVVHGAGAHPSPGVMSGRGAAADITLWPDDTRWPDPDLLLALDAAMPPASGQPPRHVVLVAAGEGFELPEIIAVLFQPDWEELSEAQRQVLAPFAPEWNTWSAAEKRSWIAFADRMQQLPADQRRRAQRRIIEWANMSPEERRIARLNYQDSRRRPMPERVKEWERYQSFTYAERERLRHSEEATDIAAVQRARALGTLPPGVRGPGQPPPPGQPMRIIILRGWQPAPPDRPQPPDAMQSGTVHVFPAPPGQPSHVHIDPPGTAHPHGPAGAHGPGAPHAQKGPEVPDRHAPPSLAAPMLGTPTVEGMPLRQPPLPPGAAAFEVPVPPGMLVLPGHMSPHRQAPGSPDSIPPGMPGSIVSPSFPVNDGETLIIIPDRVLSSESPGAGAGSGAGNGPGGNDGGGPP</sequence>
<feature type="signal peptide" evidence="2">
    <location>
        <begin position="1"/>
        <end position="25"/>
    </location>
</feature>
<proteinExistence type="predicted"/>
<gene>
    <name evidence="3" type="ORF">EHV23_06290</name>
</gene>
<dbReference type="AlphaFoldDB" id="A0A3R8T3Y4"/>